<evidence type="ECO:0000256" key="1">
    <source>
        <dbReference type="SAM" id="MobiDB-lite"/>
    </source>
</evidence>
<feature type="chain" id="PRO_5002205818" evidence="2">
    <location>
        <begin position="21"/>
        <end position="252"/>
    </location>
</feature>
<protein>
    <submittedName>
        <fullName evidence="3">Uncharacterized protein</fullName>
    </submittedName>
</protein>
<gene>
    <name evidence="3" type="ORF">K443DRAFT_134283</name>
</gene>
<reference evidence="4" key="2">
    <citation type="submission" date="2015-01" db="EMBL/GenBank/DDBJ databases">
        <title>Evolutionary Origins and Diversification of the Mycorrhizal Mutualists.</title>
        <authorList>
            <consortium name="DOE Joint Genome Institute"/>
            <consortium name="Mycorrhizal Genomics Consortium"/>
            <person name="Kohler A."/>
            <person name="Kuo A."/>
            <person name="Nagy L.G."/>
            <person name="Floudas D."/>
            <person name="Copeland A."/>
            <person name="Barry K.W."/>
            <person name="Cichocki N."/>
            <person name="Veneault-Fourrey C."/>
            <person name="LaButti K."/>
            <person name="Lindquist E.A."/>
            <person name="Lipzen A."/>
            <person name="Lundell T."/>
            <person name="Morin E."/>
            <person name="Murat C."/>
            <person name="Riley R."/>
            <person name="Ohm R."/>
            <person name="Sun H."/>
            <person name="Tunlid A."/>
            <person name="Henrissat B."/>
            <person name="Grigoriev I.V."/>
            <person name="Hibbett D.S."/>
            <person name="Martin F."/>
        </authorList>
    </citation>
    <scope>NUCLEOTIDE SEQUENCE [LARGE SCALE GENOMIC DNA]</scope>
    <source>
        <strain evidence="4">LaAM-08-1</strain>
    </source>
</reference>
<dbReference type="AlphaFoldDB" id="A0A0C9XE13"/>
<feature type="compositionally biased region" description="Basic residues" evidence="1">
    <location>
        <begin position="201"/>
        <end position="237"/>
    </location>
</feature>
<evidence type="ECO:0000313" key="4">
    <source>
        <dbReference type="Proteomes" id="UP000054477"/>
    </source>
</evidence>
<proteinExistence type="predicted"/>
<feature type="compositionally biased region" description="Polar residues" evidence="1">
    <location>
        <begin position="132"/>
        <end position="147"/>
    </location>
</feature>
<dbReference type="OrthoDB" id="10513896at2759"/>
<accession>A0A0C9XE13</accession>
<keyword evidence="4" id="KW-1185">Reference proteome</keyword>
<dbReference type="Proteomes" id="UP000054477">
    <property type="component" value="Unassembled WGS sequence"/>
</dbReference>
<organism evidence="3 4">
    <name type="scientific">Laccaria amethystina LaAM-08-1</name>
    <dbReference type="NCBI Taxonomy" id="1095629"/>
    <lineage>
        <taxon>Eukaryota</taxon>
        <taxon>Fungi</taxon>
        <taxon>Dikarya</taxon>
        <taxon>Basidiomycota</taxon>
        <taxon>Agaricomycotina</taxon>
        <taxon>Agaricomycetes</taxon>
        <taxon>Agaricomycetidae</taxon>
        <taxon>Agaricales</taxon>
        <taxon>Agaricineae</taxon>
        <taxon>Hydnangiaceae</taxon>
        <taxon>Laccaria</taxon>
    </lineage>
</organism>
<dbReference type="EMBL" id="KN838738">
    <property type="protein sequence ID" value="KIJ95921.1"/>
    <property type="molecule type" value="Genomic_DNA"/>
</dbReference>
<evidence type="ECO:0000256" key="2">
    <source>
        <dbReference type="SAM" id="SignalP"/>
    </source>
</evidence>
<sequence>MRSSTSLALIALALGATAMALPMDSYTDLAERDESFDLETRMFETEDLDAREYDWEDELAAREESTTPTETTPTPVSPAAGAPSTSLASGGRKHRHHKGKHFRHGHGGHRRGKGRRYRKHRHGHKGAKHAALTTQENAAPPTVSTEASPALAAREPEPFSLFGLGKKKHTKVEETTPSNSKANSTSDPEPATPSASASGTPKKHRKHRKHRKHGKHGKNARKHRKHRKHGLLRLHKHKLEEPAANATADSAV</sequence>
<feature type="region of interest" description="Disordered" evidence="1">
    <location>
        <begin position="60"/>
        <end position="252"/>
    </location>
</feature>
<feature type="compositionally biased region" description="Polar residues" evidence="1">
    <location>
        <begin position="175"/>
        <end position="199"/>
    </location>
</feature>
<evidence type="ECO:0000313" key="3">
    <source>
        <dbReference type="EMBL" id="KIJ95921.1"/>
    </source>
</evidence>
<name>A0A0C9XE13_9AGAR</name>
<reference evidence="3 4" key="1">
    <citation type="submission" date="2014-04" db="EMBL/GenBank/DDBJ databases">
        <authorList>
            <consortium name="DOE Joint Genome Institute"/>
            <person name="Kuo A."/>
            <person name="Kohler A."/>
            <person name="Nagy L.G."/>
            <person name="Floudas D."/>
            <person name="Copeland A."/>
            <person name="Barry K.W."/>
            <person name="Cichocki N."/>
            <person name="Veneault-Fourrey C."/>
            <person name="LaButti K."/>
            <person name="Lindquist E.A."/>
            <person name="Lipzen A."/>
            <person name="Lundell T."/>
            <person name="Morin E."/>
            <person name="Murat C."/>
            <person name="Sun H."/>
            <person name="Tunlid A."/>
            <person name="Henrissat B."/>
            <person name="Grigoriev I.V."/>
            <person name="Hibbett D.S."/>
            <person name="Martin F."/>
            <person name="Nordberg H.P."/>
            <person name="Cantor M.N."/>
            <person name="Hua S.X."/>
        </authorList>
    </citation>
    <scope>NUCLEOTIDE SEQUENCE [LARGE SCALE GENOMIC DNA]</scope>
    <source>
        <strain evidence="3 4">LaAM-08-1</strain>
    </source>
</reference>
<keyword evidence="2" id="KW-0732">Signal</keyword>
<feature type="signal peptide" evidence="2">
    <location>
        <begin position="1"/>
        <end position="20"/>
    </location>
</feature>
<feature type="compositionally biased region" description="Basic residues" evidence="1">
    <location>
        <begin position="91"/>
        <end position="128"/>
    </location>
</feature>
<dbReference type="HOGENOM" id="CLU_1102937_0_0_1"/>